<name>A0AA36DB17_9BILA</name>
<evidence type="ECO:0000256" key="2">
    <source>
        <dbReference type="ARBA" id="ARBA00009976"/>
    </source>
</evidence>
<organism evidence="8 9">
    <name type="scientific">Mesorhabditis spiculigera</name>
    <dbReference type="NCBI Taxonomy" id="96644"/>
    <lineage>
        <taxon>Eukaryota</taxon>
        <taxon>Metazoa</taxon>
        <taxon>Ecdysozoa</taxon>
        <taxon>Nematoda</taxon>
        <taxon>Chromadorea</taxon>
        <taxon>Rhabditida</taxon>
        <taxon>Rhabditina</taxon>
        <taxon>Rhabditomorpha</taxon>
        <taxon>Rhabditoidea</taxon>
        <taxon>Rhabditidae</taxon>
        <taxon>Mesorhabditinae</taxon>
        <taxon>Mesorhabditis</taxon>
    </lineage>
</organism>
<feature type="non-terminal residue" evidence="8">
    <location>
        <position position="309"/>
    </location>
</feature>
<gene>
    <name evidence="8" type="ORF">MSPICULIGERA_LOCUS21473</name>
</gene>
<feature type="transmembrane region" description="Helical" evidence="7">
    <location>
        <begin position="20"/>
        <end position="39"/>
    </location>
</feature>
<feature type="transmembrane region" description="Helical" evidence="7">
    <location>
        <begin position="218"/>
        <end position="239"/>
    </location>
</feature>
<evidence type="ECO:0000313" key="8">
    <source>
        <dbReference type="EMBL" id="CAJ0583391.1"/>
    </source>
</evidence>
<comment type="caution">
    <text evidence="8">The sequence shown here is derived from an EMBL/GenBank/DDBJ whole genome shotgun (WGS) entry which is preliminary data.</text>
</comment>
<dbReference type="SUPFAM" id="SSF103481">
    <property type="entry name" value="Multidrug resistance efflux transporter EmrE"/>
    <property type="match status" value="1"/>
</dbReference>
<evidence type="ECO:0000256" key="6">
    <source>
        <dbReference type="ARBA" id="ARBA00023136"/>
    </source>
</evidence>
<dbReference type="InterPro" id="IPR007271">
    <property type="entry name" value="Nuc_sug_transpt"/>
</dbReference>
<feature type="transmembrane region" description="Helical" evidence="7">
    <location>
        <begin position="269"/>
        <end position="288"/>
    </location>
</feature>
<dbReference type="NCBIfam" id="TIGR00803">
    <property type="entry name" value="nst"/>
    <property type="match status" value="1"/>
</dbReference>
<protein>
    <submittedName>
        <fullName evidence="8">Uncharacterized protein</fullName>
    </submittedName>
</protein>
<dbReference type="GO" id="GO:0015165">
    <property type="term" value="F:pyrimidine nucleotide-sugar transmembrane transporter activity"/>
    <property type="evidence" value="ECO:0007669"/>
    <property type="project" value="InterPro"/>
</dbReference>
<feature type="transmembrane region" description="Helical" evidence="7">
    <location>
        <begin position="246"/>
        <end position="263"/>
    </location>
</feature>
<dbReference type="Proteomes" id="UP001177023">
    <property type="component" value="Unassembled WGS sequence"/>
</dbReference>
<keyword evidence="6 7" id="KW-0472">Membrane</keyword>
<dbReference type="EMBL" id="CATQJA010002665">
    <property type="protein sequence ID" value="CAJ0583391.1"/>
    <property type="molecule type" value="Genomic_DNA"/>
</dbReference>
<evidence type="ECO:0000313" key="9">
    <source>
        <dbReference type="Proteomes" id="UP001177023"/>
    </source>
</evidence>
<keyword evidence="4 7" id="KW-0812">Transmembrane</keyword>
<keyword evidence="9" id="KW-1185">Reference proteome</keyword>
<feature type="transmembrane region" description="Helical" evidence="7">
    <location>
        <begin position="146"/>
        <end position="167"/>
    </location>
</feature>
<evidence type="ECO:0000256" key="7">
    <source>
        <dbReference type="SAM" id="Phobius"/>
    </source>
</evidence>
<comment type="similarity">
    <text evidence="2">Belongs to the nucleotide-sugar transporter family. SLC35A subfamily.</text>
</comment>
<reference evidence="8" key="1">
    <citation type="submission" date="2023-06" db="EMBL/GenBank/DDBJ databases">
        <authorList>
            <person name="Delattre M."/>
        </authorList>
    </citation>
    <scope>NUCLEOTIDE SEQUENCE</scope>
    <source>
        <strain evidence="8">AF72</strain>
    </source>
</reference>
<feature type="transmembrane region" description="Helical" evidence="7">
    <location>
        <begin position="117"/>
        <end position="134"/>
    </location>
</feature>
<dbReference type="Pfam" id="PF04142">
    <property type="entry name" value="Nuc_sug_transp"/>
    <property type="match status" value="1"/>
</dbReference>
<evidence type="ECO:0000256" key="1">
    <source>
        <dbReference type="ARBA" id="ARBA00004141"/>
    </source>
</evidence>
<evidence type="ECO:0000256" key="4">
    <source>
        <dbReference type="ARBA" id="ARBA00022692"/>
    </source>
</evidence>
<evidence type="ECO:0000256" key="3">
    <source>
        <dbReference type="ARBA" id="ARBA00022597"/>
    </source>
</evidence>
<proteinExistence type="inferred from homology"/>
<dbReference type="PIRSF" id="PIRSF005799">
    <property type="entry name" value="UDP-gal_transpt"/>
    <property type="match status" value="1"/>
</dbReference>
<accession>A0AA36DB17</accession>
<dbReference type="Gene3D" id="1.10.3730.20">
    <property type="match status" value="1"/>
</dbReference>
<dbReference type="GO" id="GO:0000139">
    <property type="term" value="C:Golgi membrane"/>
    <property type="evidence" value="ECO:0007669"/>
    <property type="project" value="InterPro"/>
</dbReference>
<keyword evidence="3" id="KW-0813">Transport</keyword>
<dbReference type="InterPro" id="IPR037185">
    <property type="entry name" value="EmrE-like"/>
</dbReference>
<keyword evidence="3" id="KW-0762">Sugar transport</keyword>
<comment type="subcellular location">
    <subcellularLocation>
        <location evidence="1">Membrane</location>
        <topology evidence="1">Multi-pass membrane protein</topology>
    </subcellularLocation>
</comment>
<keyword evidence="5 7" id="KW-1133">Transmembrane helix</keyword>
<sequence>MPLIVTEANKTTKFSSTTVVLFMELIRLCTCILITVVRLRSISKFLEEFWTTVVHNKLETAKVCVPALIYAIQNNLYYVALANIDATTYLVTHQLRIITTAVLSVALLSKRISMKQWMALVMALIGIIIVQLDRAKSQPSASKGNVVLGVSLVIAMCWTSAFAGVYFEKVLKKSSVDVWMQNIRLSMLTLPMALSAVVAKDWDNIVANNFLDGFTPMVWTVTFLNAFGGLVVAVVILYADNIRKTYCQTIAIGLTAWISIAMGDAVLTLQFMMGIILVVISILVYSLYPVEHKATAEYKPLPTMEEGDV</sequence>
<dbReference type="AlphaFoldDB" id="A0AA36DB17"/>
<dbReference type="PANTHER" id="PTHR10231">
    <property type="entry name" value="NUCLEOTIDE-SUGAR TRANSMEMBRANE TRANSPORTER"/>
    <property type="match status" value="1"/>
</dbReference>
<evidence type="ECO:0000256" key="5">
    <source>
        <dbReference type="ARBA" id="ARBA00022989"/>
    </source>
</evidence>